<evidence type="ECO:0000256" key="2">
    <source>
        <dbReference type="ARBA" id="ARBA00008954"/>
    </source>
</evidence>
<dbReference type="KEGG" id="gba:J421_4826"/>
<protein>
    <submittedName>
        <fullName evidence="6">Aminotransferase class-III</fullName>
    </submittedName>
</protein>
<dbReference type="NCBIfam" id="NF005685">
    <property type="entry name" value="PRK07483.1"/>
    <property type="match status" value="1"/>
</dbReference>
<dbReference type="SUPFAM" id="SSF53383">
    <property type="entry name" value="PLP-dependent transferases"/>
    <property type="match status" value="1"/>
</dbReference>
<dbReference type="Gene3D" id="3.40.640.10">
    <property type="entry name" value="Type I PLP-dependent aspartate aminotransferase-like (Major domain)"/>
    <property type="match status" value="1"/>
</dbReference>
<gene>
    <name evidence="6" type="ORF">J421_4826</name>
</gene>
<evidence type="ECO:0000313" key="7">
    <source>
        <dbReference type="Proteomes" id="UP000019151"/>
    </source>
</evidence>
<name>W0RNP5_9BACT</name>
<dbReference type="RefSeq" id="WP_025413705.1">
    <property type="nucleotide sequence ID" value="NZ_CP007129.1"/>
</dbReference>
<dbReference type="FunFam" id="3.40.640.10:FF:000004">
    <property type="entry name" value="Acetylornithine aminotransferase"/>
    <property type="match status" value="1"/>
</dbReference>
<dbReference type="EMBL" id="CP007129">
    <property type="protein sequence ID" value="AHG92361.1"/>
    <property type="molecule type" value="Genomic_DNA"/>
</dbReference>
<dbReference type="PANTHER" id="PTHR43094">
    <property type="entry name" value="AMINOTRANSFERASE"/>
    <property type="match status" value="1"/>
</dbReference>
<dbReference type="InterPro" id="IPR015422">
    <property type="entry name" value="PyrdxlP-dep_Trfase_small"/>
</dbReference>
<dbReference type="GO" id="GO:0030170">
    <property type="term" value="F:pyridoxal phosphate binding"/>
    <property type="evidence" value="ECO:0007669"/>
    <property type="project" value="InterPro"/>
</dbReference>
<dbReference type="FunCoup" id="W0RNP5">
    <property type="interactions" value="145"/>
</dbReference>
<dbReference type="InterPro" id="IPR015424">
    <property type="entry name" value="PyrdxlP-dep_Trfase"/>
</dbReference>
<dbReference type="InParanoid" id="W0RNP5"/>
<keyword evidence="6" id="KW-0808">Transferase</keyword>
<accession>W0RNP5</accession>
<dbReference type="Gene3D" id="3.90.1150.10">
    <property type="entry name" value="Aspartate Aminotransferase, domain 1"/>
    <property type="match status" value="1"/>
</dbReference>
<comment type="similarity">
    <text evidence="2 5">Belongs to the class-III pyridoxal-phosphate-dependent aminotransferase family.</text>
</comment>
<dbReference type="CDD" id="cd00610">
    <property type="entry name" value="OAT_like"/>
    <property type="match status" value="1"/>
</dbReference>
<keyword evidence="7" id="KW-1185">Reference proteome</keyword>
<dbReference type="PROSITE" id="PS00600">
    <property type="entry name" value="AA_TRANSFER_CLASS_3"/>
    <property type="match status" value="1"/>
</dbReference>
<keyword evidence="3 6" id="KW-0032">Aminotransferase</keyword>
<reference evidence="6 7" key="1">
    <citation type="journal article" date="2014" name="Genome Announc.">
        <title>Genome Sequence and Methylome of Soil Bacterium Gemmatirosa kalamazoonensis KBS708T, a Member of the Rarely Cultivated Gemmatimonadetes Phylum.</title>
        <authorList>
            <person name="Debruyn J.M."/>
            <person name="Radosevich M."/>
            <person name="Wommack K.E."/>
            <person name="Polson S.W."/>
            <person name="Hauser L.J."/>
            <person name="Fawaz M.N."/>
            <person name="Korlach J."/>
            <person name="Tsai Y.C."/>
        </authorList>
    </citation>
    <scope>NUCLEOTIDE SEQUENCE [LARGE SCALE GENOMIC DNA]</scope>
    <source>
        <strain evidence="6 7">KBS708</strain>
        <plasmid evidence="7">Plasmid 1</plasmid>
    </source>
</reference>
<evidence type="ECO:0000256" key="4">
    <source>
        <dbReference type="ARBA" id="ARBA00022898"/>
    </source>
</evidence>
<evidence type="ECO:0000256" key="5">
    <source>
        <dbReference type="RuleBase" id="RU003560"/>
    </source>
</evidence>
<dbReference type="OrthoDB" id="3398487at2"/>
<evidence type="ECO:0000256" key="1">
    <source>
        <dbReference type="ARBA" id="ARBA00001933"/>
    </source>
</evidence>
<dbReference type="GO" id="GO:0008483">
    <property type="term" value="F:transaminase activity"/>
    <property type="evidence" value="ECO:0007669"/>
    <property type="project" value="UniProtKB-KW"/>
</dbReference>
<dbReference type="HOGENOM" id="CLU_016922_4_0_0"/>
<dbReference type="InterPro" id="IPR049704">
    <property type="entry name" value="Aminotrans_3_PPA_site"/>
</dbReference>
<geneLocation type="plasmid" evidence="6 7">
    <name>1</name>
</geneLocation>
<keyword evidence="6" id="KW-0614">Plasmid</keyword>
<proteinExistence type="inferred from homology"/>
<keyword evidence="4 5" id="KW-0663">Pyridoxal phosphate</keyword>
<dbReference type="InterPro" id="IPR015421">
    <property type="entry name" value="PyrdxlP-dep_Trfase_major"/>
</dbReference>
<dbReference type="PANTHER" id="PTHR43094:SF1">
    <property type="entry name" value="AMINOTRANSFERASE CLASS-III"/>
    <property type="match status" value="1"/>
</dbReference>
<dbReference type="Pfam" id="PF00202">
    <property type="entry name" value="Aminotran_3"/>
    <property type="match status" value="1"/>
</dbReference>
<dbReference type="AlphaFoldDB" id="W0RNP5"/>
<dbReference type="Proteomes" id="UP000019151">
    <property type="component" value="Plasmid 1"/>
</dbReference>
<dbReference type="InterPro" id="IPR005814">
    <property type="entry name" value="Aminotrans_3"/>
</dbReference>
<comment type="cofactor">
    <cofactor evidence="1">
        <name>pyridoxal 5'-phosphate</name>
        <dbReference type="ChEBI" id="CHEBI:597326"/>
    </cofactor>
</comment>
<sequence>MSHVFHRDPSVALPVVVAGDGPYLIDRDGRRYLDASGGAAVSCLGHSDREVIAAIKAQLDVLPYAHTSFFTNEPAEALAEALVSHAPEGFSRVFFVSGGSEAVEAALKLARQYFVEIGQPARHRIVARRQSYHGGTIGGLSAGGNVARRELYGPILLDVSHVSPCYAYRGKEPGESDDAYGARLAAELDAELLRLGPETVMAFVAETVVGATLGAVPAVAGYFRRVREVCDRHGVLLILDEVMSGMGRTGTMYACEQEGIVPDLLCVSKGIGAGYQPLGATLVHERIYDAIVSGSGAFRHAHTFMGHATACAAGLAVQRAIAERGLLPQVRSLGDALLSALRERFAEYPFVGDVRGRGLFVGVELVADRESRQPFEPGRAVHKRVKRAAMARGMLCYPNGGTADGVRGDHVLLAPAFIVDERQLTIIVDTLAEAIDEATTTDH</sequence>
<dbReference type="GO" id="GO:0005829">
    <property type="term" value="C:cytosol"/>
    <property type="evidence" value="ECO:0007669"/>
    <property type="project" value="TreeGrafter"/>
</dbReference>
<evidence type="ECO:0000313" key="6">
    <source>
        <dbReference type="EMBL" id="AHG92361.1"/>
    </source>
</evidence>
<evidence type="ECO:0000256" key="3">
    <source>
        <dbReference type="ARBA" id="ARBA00022576"/>
    </source>
</evidence>
<dbReference type="PATRIC" id="fig|861299.3.peg.4879"/>
<organism evidence="6 7">
    <name type="scientific">Gemmatirosa kalamazoonensis</name>
    <dbReference type="NCBI Taxonomy" id="861299"/>
    <lineage>
        <taxon>Bacteria</taxon>
        <taxon>Pseudomonadati</taxon>
        <taxon>Gemmatimonadota</taxon>
        <taxon>Gemmatimonadia</taxon>
        <taxon>Gemmatimonadales</taxon>
        <taxon>Gemmatimonadaceae</taxon>
        <taxon>Gemmatirosa</taxon>
    </lineage>
</organism>